<feature type="signal peptide" evidence="9">
    <location>
        <begin position="1"/>
        <end position="15"/>
    </location>
</feature>
<dbReference type="GO" id="GO:0006865">
    <property type="term" value="P:amino acid transport"/>
    <property type="evidence" value="ECO:0007669"/>
    <property type="project" value="UniProtKB-KW"/>
</dbReference>
<evidence type="ECO:0000256" key="3">
    <source>
        <dbReference type="ARBA" id="ARBA00022448"/>
    </source>
</evidence>
<feature type="non-terminal residue" evidence="10">
    <location>
        <position position="1"/>
    </location>
</feature>
<dbReference type="OrthoDB" id="6608471at2759"/>
<evidence type="ECO:0000256" key="5">
    <source>
        <dbReference type="ARBA" id="ARBA00022970"/>
    </source>
</evidence>
<dbReference type="EMBL" id="CAJVPV010045039">
    <property type="protein sequence ID" value="CAG8768464.1"/>
    <property type="molecule type" value="Genomic_DNA"/>
</dbReference>
<keyword evidence="5" id="KW-0029">Amino-acid transport</keyword>
<keyword evidence="6" id="KW-1133">Transmembrane helix</keyword>
<evidence type="ECO:0000256" key="9">
    <source>
        <dbReference type="SAM" id="SignalP"/>
    </source>
</evidence>
<keyword evidence="4" id="KW-0812">Transmembrane</keyword>
<keyword evidence="9" id="KW-0732">Signal</keyword>
<sequence>LIALSLTTALPLAIAAFPQKAVIDPLKLESMFWDLKNEKGQQLRRVFFNKGL</sequence>
<evidence type="ECO:0000256" key="6">
    <source>
        <dbReference type="ARBA" id="ARBA00022989"/>
    </source>
</evidence>
<evidence type="ECO:0000256" key="1">
    <source>
        <dbReference type="ARBA" id="ARBA00004225"/>
    </source>
</evidence>
<name>A0A9N9J8A8_9GLOM</name>
<dbReference type="InterPro" id="IPR004686">
    <property type="entry name" value="Mtc"/>
</dbReference>
<dbReference type="Pfam" id="PF03820">
    <property type="entry name" value="SFXNs"/>
    <property type="match status" value="1"/>
</dbReference>
<reference evidence="10" key="1">
    <citation type="submission" date="2021-06" db="EMBL/GenBank/DDBJ databases">
        <authorList>
            <person name="Kallberg Y."/>
            <person name="Tangrot J."/>
            <person name="Rosling A."/>
        </authorList>
    </citation>
    <scope>NUCLEOTIDE SEQUENCE</scope>
    <source>
        <strain evidence="10">CL551</strain>
    </source>
</reference>
<feature type="chain" id="PRO_5040253473" evidence="9">
    <location>
        <begin position="16"/>
        <end position="52"/>
    </location>
</feature>
<organism evidence="10 11">
    <name type="scientific">Acaulospora morrowiae</name>
    <dbReference type="NCBI Taxonomy" id="94023"/>
    <lineage>
        <taxon>Eukaryota</taxon>
        <taxon>Fungi</taxon>
        <taxon>Fungi incertae sedis</taxon>
        <taxon>Mucoromycota</taxon>
        <taxon>Glomeromycotina</taxon>
        <taxon>Glomeromycetes</taxon>
        <taxon>Diversisporales</taxon>
        <taxon>Acaulosporaceae</taxon>
        <taxon>Acaulospora</taxon>
    </lineage>
</organism>
<keyword evidence="8" id="KW-0472">Membrane</keyword>
<dbReference type="AlphaFoldDB" id="A0A9N9J8A8"/>
<evidence type="ECO:0000256" key="4">
    <source>
        <dbReference type="ARBA" id="ARBA00022692"/>
    </source>
</evidence>
<comment type="caution">
    <text evidence="10">The sequence shown here is derived from an EMBL/GenBank/DDBJ whole genome shotgun (WGS) entry which is preliminary data.</text>
</comment>
<dbReference type="GO" id="GO:0031966">
    <property type="term" value="C:mitochondrial membrane"/>
    <property type="evidence" value="ECO:0007669"/>
    <property type="project" value="UniProtKB-SubCell"/>
</dbReference>
<dbReference type="Proteomes" id="UP000789342">
    <property type="component" value="Unassembled WGS sequence"/>
</dbReference>
<evidence type="ECO:0000256" key="7">
    <source>
        <dbReference type="ARBA" id="ARBA00023128"/>
    </source>
</evidence>
<keyword evidence="11" id="KW-1185">Reference proteome</keyword>
<comment type="subcellular location">
    <subcellularLocation>
        <location evidence="1">Mitochondrion membrane</location>
        <topology evidence="1">Multi-pass membrane protein</topology>
    </subcellularLocation>
</comment>
<evidence type="ECO:0000256" key="8">
    <source>
        <dbReference type="ARBA" id="ARBA00023136"/>
    </source>
</evidence>
<keyword evidence="7" id="KW-0496">Mitochondrion</keyword>
<evidence type="ECO:0000256" key="2">
    <source>
        <dbReference type="ARBA" id="ARBA00005974"/>
    </source>
</evidence>
<evidence type="ECO:0000313" key="11">
    <source>
        <dbReference type="Proteomes" id="UP000789342"/>
    </source>
</evidence>
<comment type="similarity">
    <text evidence="2">Belongs to the sideroflexin family.</text>
</comment>
<protein>
    <submittedName>
        <fullName evidence="10">14048_t:CDS:1</fullName>
    </submittedName>
</protein>
<keyword evidence="3" id="KW-0813">Transport</keyword>
<evidence type="ECO:0000313" key="10">
    <source>
        <dbReference type="EMBL" id="CAG8768464.1"/>
    </source>
</evidence>
<accession>A0A9N9J8A8</accession>
<gene>
    <name evidence="10" type="ORF">AMORRO_LOCUS16434</name>
</gene>
<dbReference type="GO" id="GO:0015075">
    <property type="term" value="F:monoatomic ion transmembrane transporter activity"/>
    <property type="evidence" value="ECO:0007669"/>
    <property type="project" value="InterPro"/>
</dbReference>
<proteinExistence type="inferred from homology"/>